<evidence type="ECO:0000256" key="2">
    <source>
        <dbReference type="PROSITE-ProRule" id="PRU00169"/>
    </source>
</evidence>
<accession>A0A6F8YJN9</accession>
<dbReference type="PROSITE" id="PS50110">
    <property type="entry name" value="RESPONSE_REGULATORY"/>
    <property type="match status" value="1"/>
</dbReference>
<reference evidence="4 5" key="1">
    <citation type="submission" date="2020-03" db="EMBL/GenBank/DDBJ databases">
        <title>Whole genome shotgun sequence of Phytohabitans suffuscus NBRC 105367.</title>
        <authorList>
            <person name="Komaki H."/>
            <person name="Tamura T."/>
        </authorList>
    </citation>
    <scope>NUCLEOTIDE SEQUENCE [LARGE SCALE GENOMIC DNA]</scope>
    <source>
        <strain evidence="4 5">NBRC 105367</strain>
    </source>
</reference>
<dbReference type="PANTHER" id="PTHR44591">
    <property type="entry name" value="STRESS RESPONSE REGULATOR PROTEIN 1"/>
    <property type="match status" value="1"/>
</dbReference>
<dbReference type="Pfam" id="PF00072">
    <property type="entry name" value="Response_reg"/>
    <property type="match status" value="1"/>
</dbReference>
<evidence type="ECO:0000313" key="4">
    <source>
        <dbReference type="EMBL" id="BCB86296.1"/>
    </source>
</evidence>
<gene>
    <name evidence="4" type="ORF">Psuf_036090</name>
</gene>
<evidence type="ECO:0000256" key="1">
    <source>
        <dbReference type="ARBA" id="ARBA00022553"/>
    </source>
</evidence>
<name>A0A6F8YJN9_9ACTN</name>
<keyword evidence="1 2" id="KW-0597">Phosphoprotein</keyword>
<dbReference type="Gene3D" id="3.40.50.2300">
    <property type="match status" value="1"/>
</dbReference>
<dbReference type="EMBL" id="AP022871">
    <property type="protein sequence ID" value="BCB86296.1"/>
    <property type="molecule type" value="Genomic_DNA"/>
</dbReference>
<protein>
    <submittedName>
        <fullName evidence="4">Response regulator</fullName>
    </submittedName>
</protein>
<dbReference type="InterPro" id="IPR050595">
    <property type="entry name" value="Bact_response_regulator"/>
</dbReference>
<feature type="modified residue" description="4-aspartylphosphate" evidence="2">
    <location>
        <position position="54"/>
    </location>
</feature>
<dbReference type="SMART" id="SM00448">
    <property type="entry name" value="REC"/>
    <property type="match status" value="1"/>
</dbReference>
<reference evidence="4 5" key="2">
    <citation type="submission" date="2020-03" db="EMBL/GenBank/DDBJ databases">
        <authorList>
            <person name="Ichikawa N."/>
            <person name="Kimura A."/>
            <person name="Kitahashi Y."/>
            <person name="Uohara A."/>
        </authorList>
    </citation>
    <scope>NUCLEOTIDE SEQUENCE [LARGE SCALE GENOMIC DNA]</scope>
    <source>
        <strain evidence="4 5">NBRC 105367</strain>
    </source>
</reference>
<organism evidence="4 5">
    <name type="scientific">Phytohabitans suffuscus</name>
    <dbReference type="NCBI Taxonomy" id="624315"/>
    <lineage>
        <taxon>Bacteria</taxon>
        <taxon>Bacillati</taxon>
        <taxon>Actinomycetota</taxon>
        <taxon>Actinomycetes</taxon>
        <taxon>Micromonosporales</taxon>
        <taxon>Micromonosporaceae</taxon>
    </lineage>
</organism>
<dbReference type="AlphaFoldDB" id="A0A6F8YJN9"/>
<sequence>MGVAKALLVDDRRDNLVALEAILQGLPVHTVAVESGEAALKQLLVDDFAVILLDAQMPDMDGFETAGHIKRRERTRHVPIIFLTAADRDAQLALRGYSVGAVDYLTKPFDPWVLRAKVSVFVDLWIKTQQLQAQSEVVREREAQWRALTEAVDEATALLRSSAPDASDRAVTLLEQARWGSYRTVRADRRPVMSSTRNRNSPTLVSISTLCVWLAFLVRTTIVPSP</sequence>
<evidence type="ECO:0000313" key="5">
    <source>
        <dbReference type="Proteomes" id="UP000503011"/>
    </source>
</evidence>
<feature type="domain" description="Response regulatory" evidence="3">
    <location>
        <begin position="5"/>
        <end position="122"/>
    </location>
</feature>
<proteinExistence type="predicted"/>
<dbReference type="InterPro" id="IPR001789">
    <property type="entry name" value="Sig_transdc_resp-reg_receiver"/>
</dbReference>
<evidence type="ECO:0000259" key="3">
    <source>
        <dbReference type="PROSITE" id="PS50110"/>
    </source>
</evidence>
<dbReference type="Proteomes" id="UP000503011">
    <property type="component" value="Chromosome"/>
</dbReference>
<dbReference type="PANTHER" id="PTHR44591:SF3">
    <property type="entry name" value="RESPONSE REGULATORY DOMAIN-CONTAINING PROTEIN"/>
    <property type="match status" value="1"/>
</dbReference>
<keyword evidence="5" id="KW-1185">Reference proteome</keyword>
<dbReference type="SUPFAM" id="SSF52172">
    <property type="entry name" value="CheY-like"/>
    <property type="match status" value="1"/>
</dbReference>
<dbReference type="GO" id="GO:0000160">
    <property type="term" value="P:phosphorelay signal transduction system"/>
    <property type="evidence" value="ECO:0007669"/>
    <property type="project" value="InterPro"/>
</dbReference>
<dbReference type="KEGG" id="psuu:Psuf_036090"/>
<dbReference type="InterPro" id="IPR011006">
    <property type="entry name" value="CheY-like_superfamily"/>
</dbReference>